<dbReference type="Pfam" id="PF00665">
    <property type="entry name" value="rve"/>
    <property type="match status" value="1"/>
</dbReference>
<feature type="compositionally biased region" description="Polar residues" evidence="2">
    <location>
        <begin position="828"/>
        <end position="837"/>
    </location>
</feature>
<dbReference type="PANTHER" id="PTHR11439:SF470">
    <property type="entry name" value="CYSTEINE-RICH RLK (RECEPTOR-LIKE PROTEIN KINASE) 8"/>
    <property type="match status" value="1"/>
</dbReference>
<dbReference type="InterPro" id="IPR036397">
    <property type="entry name" value="RNaseH_sf"/>
</dbReference>
<keyword evidence="1" id="KW-0378">Hydrolase</keyword>
<accession>A0AAD4VTZ3</accession>
<evidence type="ECO:0000313" key="4">
    <source>
        <dbReference type="EMBL" id="KAI5330469.1"/>
    </source>
</evidence>
<dbReference type="CDD" id="cd09272">
    <property type="entry name" value="RNase_HI_RT_Ty1"/>
    <property type="match status" value="1"/>
</dbReference>
<dbReference type="InterPro" id="IPR013103">
    <property type="entry name" value="RVT_2"/>
</dbReference>
<dbReference type="SUPFAM" id="SSF53098">
    <property type="entry name" value="Ribonuclease H-like"/>
    <property type="match status" value="1"/>
</dbReference>
<feature type="compositionally biased region" description="Pro residues" evidence="2">
    <location>
        <begin position="876"/>
        <end position="891"/>
    </location>
</feature>
<dbReference type="InterPro" id="IPR001584">
    <property type="entry name" value="Integrase_cat-core"/>
</dbReference>
<dbReference type="Pfam" id="PF25597">
    <property type="entry name" value="SH3_retrovirus"/>
    <property type="match status" value="1"/>
</dbReference>
<evidence type="ECO:0000313" key="5">
    <source>
        <dbReference type="Proteomes" id="UP001054821"/>
    </source>
</evidence>
<dbReference type="GO" id="GO:0004190">
    <property type="term" value="F:aspartic-type endopeptidase activity"/>
    <property type="evidence" value="ECO:0007669"/>
    <property type="project" value="UniProtKB-KW"/>
</dbReference>
<dbReference type="InterPro" id="IPR012337">
    <property type="entry name" value="RNaseH-like_sf"/>
</dbReference>
<dbReference type="Pfam" id="PF22936">
    <property type="entry name" value="Pol_BBD"/>
    <property type="match status" value="1"/>
</dbReference>
<name>A0AAD4VTZ3_PRUDU</name>
<dbReference type="Pfam" id="PF14244">
    <property type="entry name" value="Retrotran_gag_3"/>
    <property type="match status" value="1"/>
</dbReference>
<dbReference type="PROSITE" id="PS50994">
    <property type="entry name" value="INTEGRASE"/>
    <property type="match status" value="1"/>
</dbReference>
<dbReference type="Pfam" id="PF07727">
    <property type="entry name" value="RVT_2"/>
    <property type="match status" value="1"/>
</dbReference>
<keyword evidence="1" id="KW-0645">Protease</keyword>
<dbReference type="Pfam" id="PF03732">
    <property type="entry name" value="Retrotrans_gag"/>
    <property type="match status" value="1"/>
</dbReference>
<dbReference type="SUPFAM" id="SSF56672">
    <property type="entry name" value="DNA/RNA polymerases"/>
    <property type="match status" value="1"/>
</dbReference>
<dbReference type="InterPro" id="IPR005162">
    <property type="entry name" value="Retrotrans_gag_dom"/>
</dbReference>
<dbReference type="InterPro" id="IPR025724">
    <property type="entry name" value="GAG-pre-integrase_dom"/>
</dbReference>
<feature type="compositionally biased region" description="Low complexity" evidence="2">
    <location>
        <begin position="845"/>
        <end position="875"/>
    </location>
</feature>
<sequence length="1478" mass="166640">MGEPQCTDSTILPIQQATDSTTLTNLSTISDPLVLHHSDTPGLTLANASLKGNNYGQWSRSVRLSLSAKNKLGLIDGSITAPPSTDAKFPMWQRCNDMVLSWLLHSIHPDIASSVLYSDTAAAVWNDLKDRFSQSNDSRIYQIRQEIVECRQGQQSVSIYYTKLKALWDELSTYHEPLICDCEGLKKLADREEKEKVMQFLMGLNDSYSTVRGSILMMSPIPDTRRVHGLILQHERQMEVASRRENPSYSHAMQTSRAPATTGFFRSYKPSKCSHCDQEGHSVDHCYYIIGFPMGHKWHGKNVQPRNKKPPAHNDKRTAAHNVELETPPTKGPTASATGGPTFTTEQYNQLLAMLHNKNGNAQPFANVTGIFSLTYNTAHHDSHSTLHWIVDSGATDHISRLTPTHYTQIGTQHDFVGLPNGEHVAIESIGSVRLTPDLSLDGVLHVPKFRVNLLSVSKLTRALNCMVTFYPDFCVVQDVETKRMIGLGKHFDGLYYLTPQQNPHLAHHIHRTSDLWHQRLGHPSSAPLHFLSKAIPHIMFDSTRVCDVCPLAKQTRLPFTHSSIKSTAPFDLIHCDIWGPHKIPSHSGARYFLTIVDDFTRFTWIHLMRFKSDTQTLLKSFFSWVKTQFNHDIKVLRADNGGEFISMRSFLDSHGTIFHHTCAHTPQQNGVVERKHRHLLNVARALRFQANVPLKFWGESLQTASYLINRLPTPLLAHKSPYELLHGVQPPYSHLRVFGCLCYATNLTPIHKFDTRARRCLFLGYPLGQKGYLVYDLDNHKIVTSRDVLFHEHTFPFAHLPCEDQQDLPVLPIPLTDPHIDGPNFFEPSQTHSSPHTDPPLAVTPPDLLSSPSRSSITTPDLPLDLPVSPSQDPTDPPHIPALPDIPSPDPDTTAIGTHLPLRRSNRPSHPPAHFKHYQAHHAALLSPGLPSSSTSGTRYPLHRYVSYTQLSHAHRTFVSTISHLVEPANYAQASQDPKWLAAMSSEIKALEDNRTWSLVPLSLGHRPIGCKWVYKIKYYSDGTIERYKARLVAKGFTQREGIDYKETFAPVAKLITVRCLLSIAAVRDWPLHQMDVQNAFLHGDLLEEVYMLPPPGYCRPGEQMVCRLHKSLYGLKQASRTWFRRFSSAIQDIGFQQSRADYSLFTLVRGNSITVILLYVDDMIITGNDEQEIQNLKQFLNGCFRIKDLGLLKYFLGVEVARSKEGISICQRKCTLDILEEAGLLGVKPTKVPMEPELVLTTTGSDALKEPAQYRRLIGKLIYLTITRPKITYAVNTLSQFMQEPKLHHLKAARHLLQYLKNAPGQGLLFSTTSQLSLVGYCDADWAKCLMTRRSVTGYCIFLGNSLVSWKSKKQVTVSRSSAEAEYRSMAAATCELTWLRYLLRDLRVPHSGPARLFCDNQAALHIAANPVYHERTKHIELDCHTVREKIQKGEIKTAYVPTGNQIADIFTKPLRAPIFHTHLSKLGIINIHTPT</sequence>
<feature type="domain" description="Integrase catalytic" evidence="3">
    <location>
        <begin position="566"/>
        <end position="730"/>
    </location>
</feature>
<dbReference type="InterPro" id="IPR054722">
    <property type="entry name" value="PolX-like_BBD"/>
</dbReference>
<gene>
    <name evidence="4" type="ORF">L3X38_029867</name>
</gene>
<dbReference type="InterPro" id="IPR057670">
    <property type="entry name" value="SH3_retrovirus"/>
</dbReference>
<protein>
    <recommendedName>
        <fullName evidence="3">Integrase catalytic domain-containing protein</fullName>
    </recommendedName>
</protein>
<keyword evidence="1" id="KW-0064">Aspartyl protease</keyword>
<reference evidence="4 5" key="1">
    <citation type="journal article" date="2022" name="G3 (Bethesda)">
        <title>Whole-genome sequence and methylome profiling of the almond [Prunus dulcis (Mill.) D.A. Webb] cultivar 'Nonpareil'.</title>
        <authorList>
            <person name="D'Amico-Willman K.M."/>
            <person name="Ouma W.Z."/>
            <person name="Meulia T."/>
            <person name="Sideli G.M."/>
            <person name="Gradziel T.M."/>
            <person name="Fresnedo-Ramirez J."/>
        </authorList>
    </citation>
    <scope>NUCLEOTIDE SEQUENCE [LARGE SCALE GENOMIC DNA]</scope>
    <source>
        <strain evidence="4">Clone GOH B32 T37-40</strain>
    </source>
</reference>
<dbReference type="Gene3D" id="3.30.420.10">
    <property type="entry name" value="Ribonuclease H-like superfamily/Ribonuclease H"/>
    <property type="match status" value="1"/>
</dbReference>
<evidence type="ECO:0000256" key="1">
    <source>
        <dbReference type="ARBA" id="ARBA00022750"/>
    </source>
</evidence>
<dbReference type="Proteomes" id="UP001054821">
    <property type="component" value="Chromosome 5"/>
</dbReference>
<feature type="region of interest" description="Disordered" evidence="2">
    <location>
        <begin position="320"/>
        <end position="341"/>
    </location>
</feature>
<feature type="compositionally biased region" description="Basic residues" evidence="2">
    <location>
        <begin position="902"/>
        <end position="912"/>
    </location>
</feature>
<dbReference type="GO" id="GO:0003676">
    <property type="term" value="F:nucleic acid binding"/>
    <property type="evidence" value="ECO:0007669"/>
    <property type="project" value="InterPro"/>
</dbReference>
<dbReference type="InterPro" id="IPR043502">
    <property type="entry name" value="DNA/RNA_pol_sf"/>
</dbReference>
<dbReference type="PANTHER" id="PTHR11439">
    <property type="entry name" value="GAG-POL-RELATED RETROTRANSPOSON"/>
    <property type="match status" value="1"/>
</dbReference>
<dbReference type="Pfam" id="PF13976">
    <property type="entry name" value="gag_pre-integrs"/>
    <property type="match status" value="1"/>
</dbReference>
<evidence type="ECO:0000259" key="3">
    <source>
        <dbReference type="PROSITE" id="PS50994"/>
    </source>
</evidence>
<organism evidence="4 5">
    <name type="scientific">Prunus dulcis</name>
    <name type="common">Almond</name>
    <name type="synonym">Amygdalus dulcis</name>
    <dbReference type="NCBI Taxonomy" id="3755"/>
    <lineage>
        <taxon>Eukaryota</taxon>
        <taxon>Viridiplantae</taxon>
        <taxon>Streptophyta</taxon>
        <taxon>Embryophyta</taxon>
        <taxon>Tracheophyta</taxon>
        <taxon>Spermatophyta</taxon>
        <taxon>Magnoliopsida</taxon>
        <taxon>eudicotyledons</taxon>
        <taxon>Gunneridae</taxon>
        <taxon>Pentapetalae</taxon>
        <taxon>rosids</taxon>
        <taxon>fabids</taxon>
        <taxon>Rosales</taxon>
        <taxon>Rosaceae</taxon>
        <taxon>Amygdaloideae</taxon>
        <taxon>Amygdaleae</taxon>
        <taxon>Prunus</taxon>
    </lineage>
</organism>
<proteinExistence type="predicted"/>
<keyword evidence="5" id="KW-1185">Reference proteome</keyword>
<evidence type="ECO:0000256" key="2">
    <source>
        <dbReference type="SAM" id="MobiDB-lite"/>
    </source>
</evidence>
<feature type="region of interest" description="Disordered" evidence="2">
    <location>
        <begin position="820"/>
        <end position="912"/>
    </location>
</feature>
<dbReference type="EMBL" id="JAJFAZ020000005">
    <property type="protein sequence ID" value="KAI5330469.1"/>
    <property type="molecule type" value="Genomic_DNA"/>
</dbReference>
<dbReference type="InterPro" id="IPR029472">
    <property type="entry name" value="Copia-like_N"/>
</dbReference>
<dbReference type="GO" id="GO:0015074">
    <property type="term" value="P:DNA integration"/>
    <property type="evidence" value="ECO:0007669"/>
    <property type="project" value="InterPro"/>
</dbReference>
<comment type="caution">
    <text evidence="4">The sequence shown here is derived from an EMBL/GenBank/DDBJ whole genome shotgun (WGS) entry which is preliminary data.</text>
</comment>